<evidence type="ECO:0000256" key="3">
    <source>
        <dbReference type="SAM" id="SignalP"/>
    </source>
</evidence>
<feature type="domain" description="GH18" evidence="4">
    <location>
        <begin position="26"/>
        <end position="214"/>
    </location>
</feature>
<dbReference type="InterPro" id="IPR001223">
    <property type="entry name" value="Glyco_hydro18_cat"/>
</dbReference>
<name>A0AAD5SJT9_9FUNG</name>
<sequence>MRFDGVHLLLSFLPSLTLAALPSPQYHLIGYWGQNFASAQFADSSLQEPSLKTFCQSTSYTIYHVSFMTLHSDVLGNPAIDFSVHCRWPTNKWSGYPNPDPRYGFNSLNCRDVGEDVKACQAMGKKVLISISPSDYLTSTESAIRSATGVWNTFLGGATQYRPLGDAILDGIDMHIWNNDVNGYYTPFVTRLRELMGASLSKTWYVAGEATVDA</sequence>
<reference evidence="5" key="1">
    <citation type="submission" date="2020-05" db="EMBL/GenBank/DDBJ databases">
        <title>Phylogenomic resolution of chytrid fungi.</title>
        <authorList>
            <person name="Stajich J.E."/>
            <person name="Amses K."/>
            <person name="Simmons R."/>
            <person name="Seto K."/>
            <person name="Myers J."/>
            <person name="Bonds A."/>
            <person name="Quandt C.A."/>
            <person name="Barry K."/>
            <person name="Liu P."/>
            <person name="Grigoriev I."/>
            <person name="Longcore J.E."/>
            <person name="James T.Y."/>
        </authorList>
    </citation>
    <scope>NUCLEOTIDE SEQUENCE</scope>
    <source>
        <strain evidence="5">JEL0318</strain>
    </source>
</reference>
<keyword evidence="2" id="KW-0326">Glycosidase</keyword>
<dbReference type="EMBL" id="JADGJD010000012">
    <property type="protein sequence ID" value="KAJ3057060.1"/>
    <property type="molecule type" value="Genomic_DNA"/>
</dbReference>
<evidence type="ECO:0000313" key="6">
    <source>
        <dbReference type="Proteomes" id="UP001212841"/>
    </source>
</evidence>
<gene>
    <name evidence="5" type="primary">CHT1</name>
    <name evidence="5" type="ORF">HK097_001029</name>
</gene>
<evidence type="ECO:0000256" key="1">
    <source>
        <dbReference type="ARBA" id="ARBA00022801"/>
    </source>
</evidence>
<evidence type="ECO:0000259" key="4">
    <source>
        <dbReference type="PROSITE" id="PS51910"/>
    </source>
</evidence>
<keyword evidence="3" id="KW-0732">Signal</keyword>
<dbReference type="InterPro" id="IPR017853">
    <property type="entry name" value="GH"/>
</dbReference>
<dbReference type="PANTHER" id="PTHR45708">
    <property type="entry name" value="ENDOCHITINASE"/>
    <property type="match status" value="1"/>
</dbReference>
<dbReference type="AlphaFoldDB" id="A0AAD5SJT9"/>
<dbReference type="GO" id="GO:0004568">
    <property type="term" value="F:chitinase activity"/>
    <property type="evidence" value="ECO:0007669"/>
    <property type="project" value="TreeGrafter"/>
</dbReference>
<keyword evidence="6" id="KW-1185">Reference proteome</keyword>
<dbReference type="GO" id="GO:0005975">
    <property type="term" value="P:carbohydrate metabolic process"/>
    <property type="evidence" value="ECO:0007669"/>
    <property type="project" value="InterPro"/>
</dbReference>
<evidence type="ECO:0000256" key="2">
    <source>
        <dbReference type="ARBA" id="ARBA00023295"/>
    </source>
</evidence>
<dbReference type="PANTHER" id="PTHR45708:SF49">
    <property type="entry name" value="ENDOCHITINASE"/>
    <property type="match status" value="1"/>
</dbReference>
<dbReference type="Gene3D" id="3.20.20.80">
    <property type="entry name" value="Glycosidases"/>
    <property type="match status" value="1"/>
</dbReference>
<keyword evidence="1" id="KW-0378">Hydrolase</keyword>
<protein>
    <submittedName>
        <fullName evidence="5">Chitinase 1</fullName>
    </submittedName>
</protein>
<comment type="caution">
    <text evidence="5">The sequence shown here is derived from an EMBL/GenBank/DDBJ whole genome shotgun (WGS) entry which is preliminary data.</text>
</comment>
<dbReference type="SUPFAM" id="SSF51445">
    <property type="entry name" value="(Trans)glycosidases"/>
    <property type="match status" value="1"/>
</dbReference>
<dbReference type="PROSITE" id="PS51910">
    <property type="entry name" value="GH18_2"/>
    <property type="match status" value="1"/>
</dbReference>
<dbReference type="InterPro" id="IPR050542">
    <property type="entry name" value="Glycosyl_Hydrlase18_Chitinase"/>
</dbReference>
<feature type="chain" id="PRO_5042234177" evidence="3">
    <location>
        <begin position="20"/>
        <end position="214"/>
    </location>
</feature>
<dbReference type="GO" id="GO:0005576">
    <property type="term" value="C:extracellular region"/>
    <property type="evidence" value="ECO:0007669"/>
    <property type="project" value="TreeGrafter"/>
</dbReference>
<dbReference type="Proteomes" id="UP001212841">
    <property type="component" value="Unassembled WGS sequence"/>
</dbReference>
<accession>A0AAD5SJT9</accession>
<evidence type="ECO:0000313" key="5">
    <source>
        <dbReference type="EMBL" id="KAJ3057060.1"/>
    </source>
</evidence>
<feature type="signal peptide" evidence="3">
    <location>
        <begin position="1"/>
        <end position="19"/>
    </location>
</feature>
<proteinExistence type="predicted"/>
<organism evidence="5 6">
    <name type="scientific">Rhizophlyctis rosea</name>
    <dbReference type="NCBI Taxonomy" id="64517"/>
    <lineage>
        <taxon>Eukaryota</taxon>
        <taxon>Fungi</taxon>
        <taxon>Fungi incertae sedis</taxon>
        <taxon>Chytridiomycota</taxon>
        <taxon>Chytridiomycota incertae sedis</taxon>
        <taxon>Chytridiomycetes</taxon>
        <taxon>Rhizophlyctidales</taxon>
        <taxon>Rhizophlyctidaceae</taxon>
        <taxon>Rhizophlyctis</taxon>
    </lineage>
</organism>